<feature type="transmembrane region" description="Helical" evidence="10">
    <location>
        <begin position="58"/>
        <end position="74"/>
    </location>
</feature>
<dbReference type="SUPFAM" id="SSF81660">
    <property type="entry name" value="Metal cation-transporting ATPase, ATP-binding domain N"/>
    <property type="match status" value="1"/>
</dbReference>
<dbReference type="SFLD" id="SFLDS00003">
    <property type="entry name" value="Haloacid_Dehalogenase"/>
    <property type="match status" value="1"/>
</dbReference>
<dbReference type="PRINTS" id="PR00120">
    <property type="entry name" value="HATPASE"/>
</dbReference>
<evidence type="ECO:0000256" key="4">
    <source>
        <dbReference type="ARBA" id="ARBA00022723"/>
    </source>
</evidence>
<comment type="subcellular location">
    <subcellularLocation>
        <location evidence="1">Cell membrane</location>
        <topology evidence="1">Multi-pass membrane protein</topology>
    </subcellularLocation>
</comment>
<dbReference type="Pfam" id="PF00689">
    <property type="entry name" value="Cation_ATPase_C"/>
    <property type="match status" value="1"/>
</dbReference>
<feature type="domain" description="Cation-transporting P-type ATPase N-terminal" evidence="11">
    <location>
        <begin position="2"/>
        <end position="75"/>
    </location>
</feature>
<dbReference type="FunFam" id="3.40.50.1000:FF:000028">
    <property type="entry name" value="Calcium-transporting P-type ATPase, putative"/>
    <property type="match status" value="1"/>
</dbReference>
<dbReference type="Gene3D" id="1.20.1110.10">
    <property type="entry name" value="Calcium-transporting ATPase, transmembrane domain"/>
    <property type="match status" value="1"/>
</dbReference>
<dbReference type="Pfam" id="PF00122">
    <property type="entry name" value="E1-E2_ATPase"/>
    <property type="match status" value="1"/>
</dbReference>
<keyword evidence="5" id="KW-0547">Nucleotide-binding</keyword>
<dbReference type="GO" id="GO:0030007">
    <property type="term" value="P:intracellular potassium ion homeostasis"/>
    <property type="evidence" value="ECO:0007669"/>
    <property type="project" value="TreeGrafter"/>
</dbReference>
<dbReference type="SFLD" id="SFLDF00027">
    <property type="entry name" value="p-type_atpase"/>
    <property type="match status" value="1"/>
</dbReference>
<feature type="transmembrane region" description="Helical" evidence="10">
    <location>
        <begin position="819"/>
        <end position="841"/>
    </location>
</feature>
<feature type="transmembrane region" description="Helical" evidence="10">
    <location>
        <begin position="853"/>
        <end position="875"/>
    </location>
</feature>
<accession>A0A3B0RHC0</accession>
<dbReference type="Pfam" id="PF13246">
    <property type="entry name" value="Cation_ATPase"/>
    <property type="match status" value="1"/>
</dbReference>
<evidence type="ECO:0000256" key="7">
    <source>
        <dbReference type="ARBA" id="ARBA00022967"/>
    </source>
</evidence>
<dbReference type="NCBIfam" id="TIGR01494">
    <property type="entry name" value="ATPase_P-type"/>
    <property type="match status" value="3"/>
</dbReference>
<dbReference type="PRINTS" id="PR00119">
    <property type="entry name" value="CATATPASE"/>
</dbReference>
<dbReference type="Gene3D" id="2.70.150.10">
    <property type="entry name" value="Calcium-transporting ATPase, cytoplasmic transduction domain A"/>
    <property type="match status" value="1"/>
</dbReference>
<dbReference type="GO" id="GO:0005886">
    <property type="term" value="C:plasma membrane"/>
    <property type="evidence" value="ECO:0007669"/>
    <property type="project" value="UniProtKB-SubCell"/>
</dbReference>
<evidence type="ECO:0000256" key="5">
    <source>
        <dbReference type="ARBA" id="ARBA00022741"/>
    </source>
</evidence>
<sequence length="880" mass="95171">MHWHTREIKDVIDSIGSSTEGLTDSEALHRLDELGPNTLKEGKKRTPLQMLLDQFKDFMILVLIAAAAISGLVGELKDTIVIVIIIILNAIIGFVQEYRAEKAIEALKSMAAPLAFVRREGEVVAVPSAEIVPGDIVLLEAGRVVPADLRIIESANLKIDESALTGESMPVEKYTAKLNDENLPLGDRRNMAFKGTVVPYGRGVGLVVATGMETELGAVARMLTEEKEVKTPLQKRMARFGKKIAIAILFICALIFAVGLARGEDPLIMLLTAISLAVAAVPEALPAVITVSLALGAKKLIKNNALIRKLPAVETLGSVTYICTDKTGTLTMNRMTVEEVFTGGNLYILGANAKDTASGALGDAEPERELLTAMALSNDACHDTGGTLIGDPTETAIFQAALDHGYDKKTLHQSLPRVAELPFDSDRKMMTTFHKDPSGGYVSYTKGGVEVIINRSSQVLTASGAQPIDRSVLTKESERMAGDGLRVLAVGMRRWSELPEEITSEEVEKDLIILGYLGLMDPPRPEAKEAIALCKRAGIRPVMITGDHPITARAIALRLGIISDGEEMVMTGPHLEKLPLEDFEKTVREISVYARVAPEQKLKIIKALQDKGEFVAMTGDGVNDAPALKRADIGVSMGVTGTDVAKEASHMILLDDNFASIVGAVRSGRRIYDNIRKFIRYTMTSNSAEIWAIFLPPFFGLPIPLLPIHILWINLVTDGLPGLALAAEPEEEGIMQRPPRHPKESVFAGGMGLQIIWVGFLMGGIAVLSQALSVANNAHWQTIVFTVLCLSQMGHVLSVRSETKSVFSRAPLSGTGGMLSNKALLGAVALTFILQMATIYVPSLQQIFKTEALTIKELGFTLAMSSIVFIVMELLKLRKK</sequence>
<dbReference type="FunFam" id="2.70.150.10:FF:000016">
    <property type="entry name" value="Calcium-transporting P-type ATPase putative"/>
    <property type="match status" value="1"/>
</dbReference>
<dbReference type="GO" id="GO:0005524">
    <property type="term" value="F:ATP binding"/>
    <property type="evidence" value="ECO:0007669"/>
    <property type="project" value="UniProtKB-KW"/>
</dbReference>
<dbReference type="InterPro" id="IPR004014">
    <property type="entry name" value="ATPase_P-typ_cation-transptr_N"/>
</dbReference>
<evidence type="ECO:0000256" key="8">
    <source>
        <dbReference type="ARBA" id="ARBA00022989"/>
    </source>
</evidence>
<evidence type="ECO:0000256" key="1">
    <source>
        <dbReference type="ARBA" id="ARBA00004651"/>
    </source>
</evidence>
<dbReference type="InterPro" id="IPR023298">
    <property type="entry name" value="ATPase_P-typ_TM_dom_sf"/>
</dbReference>
<keyword evidence="7" id="KW-1278">Translocase</keyword>
<evidence type="ECO:0000256" key="6">
    <source>
        <dbReference type="ARBA" id="ARBA00022840"/>
    </source>
</evidence>
<dbReference type="InterPro" id="IPR006068">
    <property type="entry name" value="ATPase_P-typ_cation-transptr_C"/>
</dbReference>
<evidence type="ECO:0000256" key="2">
    <source>
        <dbReference type="ARBA" id="ARBA00022475"/>
    </source>
</evidence>
<organism evidence="12">
    <name type="scientific">hydrothermal vent metagenome</name>
    <dbReference type="NCBI Taxonomy" id="652676"/>
    <lineage>
        <taxon>unclassified sequences</taxon>
        <taxon>metagenomes</taxon>
        <taxon>ecological metagenomes</taxon>
    </lineage>
</organism>
<dbReference type="AlphaFoldDB" id="A0A3B0RHC0"/>
<dbReference type="GO" id="GO:0005391">
    <property type="term" value="F:P-type sodium:potassium-exchanging transporter activity"/>
    <property type="evidence" value="ECO:0007669"/>
    <property type="project" value="TreeGrafter"/>
</dbReference>
<dbReference type="SUPFAM" id="SSF81665">
    <property type="entry name" value="Calcium ATPase, transmembrane domain M"/>
    <property type="match status" value="1"/>
</dbReference>
<dbReference type="InterPro" id="IPR023214">
    <property type="entry name" value="HAD_sf"/>
</dbReference>
<dbReference type="PANTHER" id="PTHR43294">
    <property type="entry name" value="SODIUM/POTASSIUM-TRANSPORTING ATPASE SUBUNIT ALPHA"/>
    <property type="match status" value="1"/>
</dbReference>
<dbReference type="CDD" id="cd02089">
    <property type="entry name" value="P-type_ATPase_Ca_prok"/>
    <property type="match status" value="1"/>
</dbReference>
<protein>
    <submittedName>
        <fullName evidence="12">Cation-transporting ATPase, E1-E2 family</fullName>
    </submittedName>
</protein>
<name>A0A3B0RHC0_9ZZZZ</name>
<dbReference type="GO" id="GO:0036376">
    <property type="term" value="P:sodium ion export across plasma membrane"/>
    <property type="evidence" value="ECO:0007669"/>
    <property type="project" value="TreeGrafter"/>
</dbReference>
<proteinExistence type="predicted"/>
<dbReference type="Gene3D" id="3.40.1110.10">
    <property type="entry name" value="Calcium-transporting ATPase, cytoplasmic domain N"/>
    <property type="match status" value="1"/>
</dbReference>
<dbReference type="InterPro" id="IPR044492">
    <property type="entry name" value="P_typ_ATPase_HD_dom"/>
</dbReference>
<dbReference type="PROSITE" id="PS00154">
    <property type="entry name" value="ATPASE_E1_E2"/>
    <property type="match status" value="1"/>
</dbReference>
<feature type="transmembrane region" description="Helical" evidence="10">
    <location>
        <begin position="746"/>
        <end position="772"/>
    </location>
</feature>
<dbReference type="GO" id="GO:0046872">
    <property type="term" value="F:metal ion binding"/>
    <property type="evidence" value="ECO:0007669"/>
    <property type="project" value="UniProtKB-KW"/>
</dbReference>
<dbReference type="GO" id="GO:0006883">
    <property type="term" value="P:intracellular sodium ion homeostasis"/>
    <property type="evidence" value="ECO:0007669"/>
    <property type="project" value="TreeGrafter"/>
</dbReference>
<evidence type="ECO:0000256" key="9">
    <source>
        <dbReference type="ARBA" id="ARBA00023136"/>
    </source>
</evidence>
<dbReference type="SUPFAM" id="SSF56784">
    <property type="entry name" value="HAD-like"/>
    <property type="match status" value="1"/>
</dbReference>
<keyword evidence="9 10" id="KW-0472">Membrane</keyword>
<evidence type="ECO:0000256" key="10">
    <source>
        <dbReference type="SAM" id="Phobius"/>
    </source>
</evidence>
<dbReference type="SMART" id="SM00831">
    <property type="entry name" value="Cation_ATPase_N"/>
    <property type="match status" value="1"/>
</dbReference>
<dbReference type="InterPro" id="IPR023299">
    <property type="entry name" value="ATPase_P-typ_cyto_dom_N"/>
</dbReference>
<evidence type="ECO:0000259" key="11">
    <source>
        <dbReference type="SMART" id="SM00831"/>
    </source>
</evidence>
<reference evidence="12" key="1">
    <citation type="submission" date="2018-06" db="EMBL/GenBank/DDBJ databases">
        <authorList>
            <person name="Zhirakovskaya E."/>
        </authorList>
    </citation>
    <scope>NUCLEOTIDE SEQUENCE</scope>
</reference>
<gene>
    <name evidence="12" type="ORF">MNBD_DELTA01-1752</name>
</gene>
<evidence type="ECO:0000256" key="3">
    <source>
        <dbReference type="ARBA" id="ARBA00022692"/>
    </source>
</evidence>
<feature type="transmembrane region" description="Helical" evidence="10">
    <location>
        <begin position="244"/>
        <end position="261"/>
    </location>
</feature>
<dbReference type="InterPro" id="IPR059000">
    <property type="entry name" value="ATPase_P-type_domA"/>
</dbReference>
<dbReference type="InterPro" id="IPR036412">
    <property type="entry name" value="HAD-like_sf"/>
</dbReference>
<keyword evidence="8 10" id="KW-1133">Transmembrane helix</keyword>
<keyword evidence="2" id="KW-1003">Cell membrane</keyword>
<dbReference type="GO" id="GO:1990573">
    <property type="term" value="P:potassium ion import across plasma membrane"/>
    <property type="evidence" value="ECO:0007669"/>
    <property type="project" value="TreeGrafter"/>
</dbReference>
<keyword evidence="3 10" id="KW-0812">Transmembrane</keyword>
<dbReference type="SUPFAM" id="SSF81653">
    <property type="entry name" value="Calcium ATPase, transduction domain A"/>
    <property type="match status" value="1"/>
</dbReference>
<keyword evidence="6" id="KW-0067">ATP-binding</keyword>
<dbReference type="GO" id="GO:1902600">
    <property type="term" value="P:proton transmembrane transport"/>
    <property type="evidence" value="ECO:0007669"/>
    <property type="project" value="TreeGrafter"/>
</dbReference>
<dbReference type="SFLD" id="SFLDG00002">
    <property type="entry name" value="C1.7:_P-type_atpase_like"/>
    <property type="match status" value="1"/>
</dbReference>
<dbReference type="GO" id="GO:0016887">
    <property type="term" value="F:ATP hydrolysis activity"/>
    <property type="evidence" value="ECO:0007669"/>
    <property type="project" value="InterPro"/>
</dbReference>
<dbReference type="PANTHER" id="PTHR43294:SF21">
    <property type="entry name" value="CATION TRANSPORTING ATPASE"/>
    <property type="match status" value="1"/>
</dbReference>
<feature type="transmembrane region" description="Helical" evidence="10">
    <location>
        <begin position="80"/>
        <end position="98"/>
    </location>
</feature>
<evidence type="ECO:0000313" key="12">
    <source>
        <dbReference type="EMBL" id="VAV82755.1"/>
    </source>
</evidence>
<dbReference type="Gene3D" id="3.40.50.1000">
    <property type="entry name" value="HAD superfamily/HAD-like"/>
    <property type="match status" value="1"/>
</dbReference>
<dbReference type="InterPro" id="IPR050510">
    <property type="entry name" value="Cation_transp_ATPase_P-type"/>
</dbReference>
<dbReference type="Pfam" id="PF00690">
    <property type="entry name" value="Cation_ATPase_N"/>
    <property type="match status" value="1"/>
</dbReference>
<dbReference type="InterPro" id="IPR018303">
    <property type="entry name" value="ATPase_P-typ_P_site"/>
</dbReference>
<dbReference type="InterPro" id="IPR008250">
    <property type="entry name" value="ATPase_P-typ_transduc_dom_A_sf"/>
</dbReference>
<feature type="transmembrane region" description="Helical" evidence="10">
    <location>
        <begin position="267"/>
        <end position="295"/>
    </location>
</feature>
<dbReference type="InterPro" id="IPR001757">
    <property type="entry name" value="P_typ_ATPase"/>
</dbReference>
<keyword evidence="4" id="KW-0479">Metal-binding</keyword>
<dbReference type="EMBL" id="UOEA01000028">
    <property type="protein sequence ID" value="VAV82755.1"/>
    <property type="molecule type" value="Genomic_DNA"/>
</dbReference>